<accession>A0ABP0EJV4</accession>
<dbReference type="Pfam" id="PF10367">
    <property type="entry name" value="zf-Vps39_C"/>
    <property type="match status" value="1"/>
</dbReference>
<evidence type="ECO:0000256" key="3">
    <source>
        <dbReference type="ARBA" id="ARBA00038201"/>
    </source>
</evidence>
<evidence type="ECO:0000259" key="6">
    <source>
        <dbReference type="PROSITE" id="PS50219"/>
    </source>
</evidence>
<organism evidence="7 8">
    <name type="scientific">[Candida] anglica</name>
    <dbReference type="NCBI Taxonomy" id="148631"/>
    <lineage>
        <taxon>Eukaryota</taxon>
        <taxon>Fungi</taxon>
        <taxon>Dikarya</taxon>
        <taxon>Ascomycota</taxon>
        <taxon>Saccharomycotina</taxon>
        <taxon>Pichiomycetes</taxon>
        <taxon>Debaryomycetaceae</taxon>
        <taxon>Kurtzmaniella</taxon>
    </lineage>
</organism>
<dbReference type="PANTHER" id="PTHR12894:SF49">
    <property type="entry name" value="VAM6_VPS39-LIKE PROTEIN"/>
    <property type="match status" value="1"/>
</dbReference>
<dbReference type="PROSITE" id="PS50219">
    <property type="entry name" value="CNH"/>
    <property type="match status" value="1"/>
</dbReference>
<dbReference type="InterPro" id="IPR019452">
    <property type="entry name" value="VPS39/TGF_beta_rcpt-assoc_1"/>
</dbReference>
<evidence type="ECO:0000256" key="5">
    <source>
        <dbReference type="SAM" id="MobiDB-lite"/>
    </source>
</evidence>
<dbReference type="EMBL" id="OZ004259">
    <property type="protein sequence ID" value="CAK7916599.1"/>
    <property type="molecule type" value="Genomic_DNA"/>
</dbReference>
<comment type="subcellular location">
    <subcellularLocation>
        <location evidence="1">Endomembrane system</location>
        <topology evidence="1">Peripheral membrane protein</topology>
    </subcellularLocation>
</comment>
<dbReference type="Proteomes" id="UP001497600">
    <property type="component" value="Chromosome G"/>
</dbReference>
<gene>
    <name evidence="7" type="ORF">CAAN4_G04588</name>
</gene>
<evidence type="ECO:0000313" key="7">
    <source>
        <dbReference type="EMBL" id="CAK7916599.1"/>
    </source>
</evidence>
<comment type="similarity">
    <text evidence="3">Belongs to the VAM6/VPS39 family.</text>
</comment>
<keyword evidence="8" id="KW-1185">Reference proteome</keyword>
<proteinExistence type="inferred from homology"/>
<dbReference type="PROSITE" id="PS50236">
    <property type="entry name" value="CHCR"/>
    <property type="match status" value="1"/>
</dbReference>
<reference evidence="7 8" key="1">
    <citation type="submission" date="2024-01" db="EMBL/GenBank/DDBJ databases">
        <authorList>
            <consortium name="Genoscope - CEA"/>
            <person name="William W."/>
        </authorList>
    </citation>
    <scope>NUCLEOTIDE SEQUENCE [LARGE SCALE GENOMIC DNA]</scope>
    <source>
        <strain evidence="7 8">29B2s-10</strain>
    </source>
</reference>
<evidence type="ECO:0000256" key="4">
    <source>
        <dbReference type="PROSITE-ProRule" id="PRU01006"/>
    </source>
</evidence>
<keyword evidence="2" id="KW-0472">Membrane</keyword>
<feature type="repeat" description="CHCR" evidence="4">
    <location>
        <begin position="742"/>
        <end position="918"/>
    </location>
</feature>
<dbReference type="InterPro" id="IPR019453">
    <property type="entry name" value="VPS39/TGFA1_Znf"/>
</dbReference>
<evidence type="ECO:0000313" key="8">
    <source>
        <dbReference type="Proteomes" id="UP001497600"/>
    </source>
</evidence>
<dbReference type="InterPro" id="IPR000547">
    <property type="entry name" value="Clathrin_H-chain/VPS_repeat"/>
</dbReference>
<evidence type="ECO:0000256" key="2">
    <source>
        <dbReference type="ARBA" id="ARBA00023136"/>
    </source>
</evidence>
<name>A0ABP0EJV4_9ASCO</name>
<sequence>MDIEVIHPANKVEISTTSRVSALEEIGGNLWVGFVNGDISIYELESTTSSDSESRSTKTDSGKAKQLKSYRSLHDIKTLFRTGSLSLKLAVKNLAGRSLTIEKMCQINHHEDQKQSPGQVLVAISDSEAVAIYEWNHKTSSLTILNEVEDSKSSVDFLYMPKRQLLLIGSKKRLVVHSVVPTNKGSKIKMQRINDINFKDRFRAIGEFSDSKVLIGLTNDFVILDVDSDFKVESLPTNEDELYNFSRSSSFSYFGLNSSGPSTHIIPVMYGSTIKEYILTQDGMITRFTSSGNLYSVPLKSQVVPVEILFLEPCYLVLVYAKKLEIVDYESGEVIQRFQHQINSNAICASVFEDSIVLSSGIDLFRFTIKSFSDQINSYLNNNEQLPRQKKDGQYDPQLVGLNSAIALIARLSPENSFFESNSINNAKTKQLKLRALYQKKSVLLFEKYSKFHEALVEIGSDWLISNKVILGLFPDFLNGDVLLGGDKSSNQGKYSNQVKEVTLEDLRDVDLFGESGTENEATEGLASRKGNTPPGPVGRPPHIRRFLRAVNNLIIYLTDQRRIYQNFLGTTGKSNQYSTLKWNDITLNVEDVYQSTSPQEVAKVIDTSLFLCYFYTKPMLLGPLLRLPHNHCDSHIVNECLLRNVHNHEERQASFIKELLDFYYGRSLHKEALEMLYKLSHENLEDHGDDFDDYLRGPDLTIQYLQKLNNQYMELICEFSRWVLLENTNPIILGKLLFMNDSYECESYDGFTILNFFSSIIKNDELTITYLEWLIFESDTIERYKKMGGISKLHTRLCLLYIEKLKQLDEETEEDIIFYDDSVYKKLYRFLQTTNQYEPWTVLKFIPTNINRFLRFTVLVYRRLNEHDKSIDVLFNQLDDLDAAMDYCSDIYYQPHNKEVGQRLLHKLLEDLLVNVSGNRELIEKLLYAQGTKMSMLRILTSLPNSFPINHISGYLTNTLRASQEELHDSRISSQLYKVGSIKSNASLLEARMEHVDISSGNQPCSICHKKLGYSVFSVNKSGEISHYGCASRE</sequence>
<dbReference type="InterPro" id="IPR001180">
    <property type="entry name" value="CNH_dom"/>
</dbReference>
<protein>
    <recommendedName>
        <fullName evidence="6">CNH domain-containing protein</fullName>
    </recommendedName>
</protein>
<evidence type="ECO:0000256" key="1">
    <source>
        <dbReference type="ARBA" id="ARBA00004184"/>
    </source>
</evidence>
<feature type="region of interest" description="Disordered" evidence="5">
    <location>
        <begin position="519"/>
        <end position="542"/>
    </location>
</feature>
<feature type="domain" description="CNH" evidence="6">
    <location>
        <begin position="17"/>
        <end position="357"/>
    </location>
</feature>
<dbReference type="Pfam" id="PF10366">
    <property type="entry name" value="Vps39_1"/>
    <property type="match status" value="1"/>
</dbReference>
<dbReference type="PANTHER" id="PTHR12894">
    <property type="entry name" value="CNH DOMAIN CONTAINING"/>
    <property type="match status" value="1"/>
</dbReference>
<dbReference type="InterPro" id="IPR032914">
    <property type="entry name" value="Vam6/VPS39/TRAP1"/>
</dbReference>